<dbReference type="SUPFAM" id="SSF141571">
    <property type="entry name" value="Pentapeptide repeat-like"/>
    <property type="match status" value="1"/>
</dbReference>
<dbReference type="EMBL" id="JAECZB010000046">
    <property type="protein sequence ID" value="MBH8553788.1"/>
    <property type="molecule type" value="Genomic_DNA"/>
</dbReference>
<dbReference type="Gene3D" id="2.160.20.80">
    <property type="entry name" value="E3 ubiquitin-protein ligase SopA"/>
    <property type="match status" value="1"/>
</dbReference>
<sequence>MLKVMIHAYYSAKRHSIINQLPFINIIPQIVFNQDKTRNLSHRALQQCLRLAIEHLNHPTIENRLVAIYDLEKFAHDYPQHHWKIIAILTNFVRNNAPVVIPEESTSQPSLTICTDIQLALTVIGRREVQKELENEQIDLSHTDLRGVNLNQANLELTNFYQVNLSGANLSGANLSGAILSAANLSEANLSGANLSGAILSAANLSGANLSGANLSKSNLYLANLCEAIIYETKLDGANLREAQFSITDTVSPELGYV</sequence>
<dbReference type="Pfam" id="PF00805">
    <property type="entry name" value="Pentapeptide"/>
    <property type="match status" value="2"/>
</dbReference>
<protein>
    <submittedName>
        <fullName evidence="1">Pentapeptide repeat-containing protein</fullName>
    </submittedName>
</protein>
<comment type="caution">
    <text evidence="1">The sequence shown here is derived from an EMBL/GenBank/DDBJ whole genome shotgun (WGS) entry which is preliminary data.</text>
</comment>
<dbReference type="Proteomes" id="UP000599391">
    <property type="component" value="Unassembled WGS sequence"/>
</dbReference>
<dbReference type="InterPro" id="IPR051082">
    <property type="entry name" value="Pentapeptide-BTB/POZ_domain"/>
</dbReference>
<dbReference type="InterPro" id="IPR001646">
    <property type="entry name" value="5peptide_repeat"/>
</dbReference>
<dbReference type="RefSeq" id="WP_214440061.1">
    <property type="nucleotide sequence ID" value="NZ_JAECZB010000046.1"/>
</dbReference>
<dbReference type="AlphaFoldDB" id="A0A8J7HJQ0"/>
<name>A0A8J7HJQ0_9CYAN</name>
<evidence type="ECO:0000313" key="1">
    <source>
        <dbReference type="EMBL" id="MBH8553788.1"/>
    </source>
</evidence>
<organism evidence="1 2">
    <name type="scientific">Atlanticothrix silvestris CENA357</name>
    <dbReference type="NCBI Taxonomy" id="1725252"/>
    <lineage>
        <taxon>Bacteria</taxon>
        <taxon>Bacillati</taxon>
        <taxon>Cyanobacteriota</taxon>
        <taxon>Cyanophyceae</taxon>
        <taxon>Nostocales</taxon>
        <taxon>Nodulariaceae</taxon>
        <taxon>Atlanticothrix</taxon>
        <taxon>Atlanticothrix silvestris</taxon>
    </lineage>
</organism>
<dbReference type="PANTHER" id="PTHR14136:SF17">
    <property type="entry name" value="BTB_POZ DOMAIN-CONTAINING PROTEIN KCTD9"/>
    <property type="match status" value="1"/>
</dbReference>
<keyword evidence="2" id="KW-1185">Reference proteome</keyword>
<reference evidence="1 2" key="1">
    <citation type="journal article" date="2021" name="Int. J. Syst. Evol. Microbiol.">
        <title>Amazonocrinis nigriterrae gen. nov., sp. nov., Atlanticothrix silvestris gen. nov., sp. nov. and Dendronalium phyllosphericum gen. nov., sp. nov., nostocacean cyanobacteria from Brazilian environments.</title>
        <authorList>
            <person name="Alvarenga D.O."/>
            <person name="Andreote A.P.D."/>
            <person name="Branco L.H.Z."/>
            <person name="Delbaje E."/>
            <person name="Cruz R.B."/>
            <person name="Varani A.M."/>
            <person name="Fiore M.F."/>
        </authorList>
    </citation>
    <scope>NUCLEOTIDE SEQUENCE [LARGE SCALE GENOMIC DNA]</scope>
    <source>
        <strain evidence="1 2">CENA357</strain>
    </source>
</reference>
<dbReference type="PANTHER" id="PTHR14136">
    <property type="entry name" value="BTB_POZ DOMAIN-CONTAINING PROTEIN KCTD9"/>
    <property type="match status" value="1"/>
</dbReference>
<proteinExistence type="predicted"/>
<accession>A0A8J7HJQ0</accession>
<gene>
    <name evidence="1" type="ORF">I8751_15705</name>
</gene>
<evidence type="ECO:0000313" key="2">
    <source>
        <dbReference type="Proteomes" id="UP000599391"/>
    </source>
</evidence>